<feature type="chain" id="PRO_5032899807" evidence="1">
    <location>
        <begin position="27"/>
        <end position="227"/>
    </location>
</feature>
<gene>
    <name evidence="2" type="ORF">HNQ61_000306</name>
</gene>
<dbReference type="PROSITE" id="PS51257">
    <property type="entry name" value="PROKAR_LIPOPROTEIN"/>
    <property type="match status" value="1"/>
</dbReference>
<proteinExistence type="predicted"/>
<sequence length="227" mass="24330">MRSGSRFAAAAALLAAVLGCAPRQPAARDRAPAAVDSLLRAALSDRMRQNSYWAHLAGMAADSMHVRRVASRVVPGLVYSHGSFAPPRTSHVGPFTAAVVSRPGAARVLSGPADWDSVARFAPRDSATAAAACAELVDNIPVRGSWGRIYNDSALLYLPYDILPPGSPLPRAAESARGAGRSWTATVWWITSGRTIQQRCLFRDPGEPRSRTRLLRVDSIPVGFLYL</sequence>
<evidence type="ECO:0000313" key="2">
    <source>
        <dbReference type="EMBL" id="MBB6068695.1"/>
    </source>
</evidence>
<keyword evidence="1" id="KW-0732">Signal</keyword>
<evidence type="ECO:0000313" key="3">
    <source>
        <dbReference type="Proteomes" id="UP000582837"/>
    </source>
</evidence>
<dbReference type="Proteomes" id="UP000582837">
    <property type="component" value="Unassembled WGS sequence"/>
</dbReference>
<evidence type="ECO:0000256" key="1">
    <source>
        <dbReference type="SAM" id="SignalP"/>
    </source>
</evidence>
<comment type="caution">
    <text evidence="2">The sequence shown here is derived from an EMBL/GenBank/DDBJ whole genome shotgun (WGS) entry which is preliminary data.</text>
</comment>
<dbReference type="EMBL" id="JACHIA010000001">
    <property type="protein sequence ID" value="MBB6068695.1"/>
    <property type="molecule type" value="Genomic_DNA"/>
</dbReference>
<protein>
    <submittedName>
        <fullName evidence="2">Uncharacterized protein</fullName>
    </submittedName>
</protein>
<reference evidence="2 3" key="1">
    <citation type="submission" date="2020-08" db="EMBL/GenBank/DDBJ databases">
        <title>Genomic Encyclopedia of Type Strains, Phase IV (KMG-IV): sequencing the most valuable type-strain genomes for metagenomic binning, comparative biology and taxonomic classification.</title>
        <authorList>
            <person name="Goeker M."/>
        </authorList>
    </citation>
    <scope>NUCLEOTIDE SEQUENCE [LARGE SCALE GENOMIC DNA]</scope>
    <source>
        <strain evidence="2 3">DSM 29007</strain>
    </source>
</reference>
<accession>A0A841GVC0</accession>
<name>A0A841GVC0_9BACT</name>
<dbReference type="RefSeq" id="WP_183685462.1">
    <property type="nucleotide sequence ID" value="NZ_JABDTL010000001.1"/>
</dbReference>
<organism evidence="2 3">
    <name type="scientific">Longimicrobium terrae</name>
    <dbReference type="NCBI Taxonomy" id="1639882"/>
    <lineage>
        <taxon>Bacteria</taxon>
        <taxon>Pseudomonadati</taxon>
        <taxon>Gemmatimonadota</taxon>
        <taxon>Longimicrobiia</taxon>
        <taxon>Longimicrobiales</taxon>
        <taxon>Longimicrobiaceae</taxon>
        <taxon>Longimicrobium</taxon>
    </lineage>
</organism>
<dbReference type="AlphaFoldDB" id="A0A841GVC0"/>
<keyword evidence="3" id="KW-1185">Reference proteome</keyword>
<feature type="signal peptide" evidence="1">
    <location>
        <begin position="1"/>
        <end position="26"/>
    </location>
</feature>